<name>A0A7N2LJR9_QUELO</name>
<accession>A0A7N2LJR9</accession>
<reference evidence="2 3" key="1">
    <citation type="journal article" date="2016" name="G3 (Bethesda)">
        <title>First Draft Assembly and Annotation of the Genome of a California Endemic Oak Quercus lobata Nee (Fagaceae).</title>
        <authorList>
            <person name="Sork V.L."/>
            <person name="Fitz-Gibbon S.T."/>
            <person name="Puiu D."/>
            <person name="Crepeau M."/>
            <person name="Gugger P.F."/>
            <person name="Sherman R."/>
            <person name="Stevens K."/>
            <person name="Langley C.H."/>
            <person name="Pellegrini M."/>
            <person name="Salzberg S.L."/>
        </authorList>
    </citation>
    <scope>NUCLEOTIDE SEQUENCE [LARGE SCALE GENOMIC DNA]</scope>
    <source>
        <strain evidence="2 3">cv. SW786</strain>
    </source>
</reference>
<feature type="domain" description="25S rRNA (uridine-N(3))-methyltransferase BMT5-like" evidence="1">
    <location>
        <begin position="35"/>
        <end position="163"/>
    </location>
</feature>
<dbReference type="Proteomes" id="UP000594261">
    <property type="component" value="Chromosome 4"/>
</dbReference>
<dbReference type="EMBL" id="LRBV02000004">
    <property type="status" value="NOT_ANNOTATED_CDS"/>
    <property type="molecule type" value="Genomic_DNA"/>
</dbReference>
<dbReference type="EnsemblPlants" id="QL04p074238:mrna">
    <property type="protein sequence ID" value="QL04p074238:mrna"/>
    <property type="gene ID" value="QL04p074238"/>
</dbReference>
<dbReference type="InParanoid" id="A0A7N2LJR9"/>
<reference evidence="2" key="2">
    <citation type="submission" date="2021-01" db="UniProtKB">
        <authorList>
            <consortium name="EnsemblPlants"/>
        </authorList>
    </citation>
    <scope>IDENTIFICATION</scope>
</reference>
<dbReference type="PANTHER" id="PTHR11538">
    <property type="entry name" value="PHENYLALANYL-TRNA SYNTHETASE"/>
    <property type="match status" value="1"/>
</dbReference>
<dbReference type="GO" id="GO:0070475">
    <property type="term" value="P:rRNA base methylation"/>
    <property type="evidence" value="ECO:0007669"/>
    <property type="project" value="InterPro"/>
</dbReference>
<proteinExistence type="predicted"/>
<dbReference type="PANTHER" id="PTHR11538:SF26">
    <property type="entry name" value="FERREDOXIN-FOLD ANTICODON-BINDING DOMAIN-CONTAINING PROTEIN 1"/>
    <property type="match status" value="1"/>
</dbReference>
<keyword evidence="3" id="KW-1185">Reference proteome</keyword>
<organism evidence="2 3">
    <name type="scientific">Quercus lobata</name>
    <name type="common">Valley oak</name>
    <dbReference type="NCBI Taxonomy" id="97700"/>
    <lineage>
        <taxon>Eukaryota</taxon>
        <taxon>Viridiplantae</taxon>
        <taxon>Streptophyta</taxon>
        <taxon>Embryophyta</taxon>
        <taxon>Tracheophyta</taxon>
        <taxon>Spermatophyta</taxon>
        <taxon>Magnoliopsida</taxon>
        <taxon>eudicotyledons</taxon>
        <taxon>Gunneridae</taxon>
        <taxon>Pentapetalae</taxon>
        <taxon>rosids</taxon>
        <taxon>fabids</taxon>
        <taxon>Fagales</taxon>
        <taxon>Fagaceae</taxon>
        <taxon>Quercus</taxon>
    </lineage>
</organism>
<dbReference type="AlphaFoldDB" id="A0A7N2LJR9"/>
<dbReference type="Pfam" id="PF10354">
    <property type="entry name" value="BMT5-like"/>
    <property type="match status" value="1"/>
</dbReference>
<dbReference type="GO" id="GO:0005737">
    <property type="term" value="C:cytoplasm"/>
    <property type="evidence" value="ECO:0007669"/>
    <property type="project" value="TreeGrafter"/>
</dbReference>
<dbReference type="InterPro" id="IPR019446">
    <property type="entry name" value="BMT5-like"/>
</dbReference>
<evidence type="ECO:0000313" key="3">
    <source>
        <dbReference type="Proteomes" id="UP000594261"/>
    </source>
</evidence>
<dbReference type="Gramene" id="QL04p074238:mrna">
    <property type="protein sequence ID" value="QL04p074238:mrna"/>
    <property type="gene ID" value="QL04p074238"/>
</dbReference>
<evidence type="ECO:0000313" key="2">
    <source>
        <dbReference type="EnsemblPlants" id="QL04p074238:mrna"/>
    </source>
</evidence>
<protein>
    <recommendedName>
        <fullName evidence="1">25S rRNA (uridine-N(3))-methyltransferase BMT5-like domain-containing protein</fullName>
    </recommendedName>
</protein>
<evidence type="ECO:0000259" key="1">
    <source>
        <dbReference type="Pfam" id="PF10354"/>
    </source>
</evidence>
<dbReference type="GO" id="GO:0070042">
    <property type="term" value="F:rRNA (uridine-N3-)-methyltransferase activity"/>
    <property type="evidence" value="ECO:0007669"/>
    <property type="project" value="InterPro"/>
</dbReference>
<sequence length="269" mass="30632">MSYYYQNEEWEVDADEEEEEEEKWVKNYSSNHQILLVGEGDFSFSLSLAHSFGSASNILASSLDPYDVLMENYEDAKWNLENLEKLGASLLHGVDATKLKLHSDLRGRKFDRIIFNFLMQGTMEMKAHTRVIKMHRNLVHGFFSSARGMLRADGEIHVNHKNYCSILPLEYKGTCFKEMQWSPSLNFTSRVGHLTIMERISQNLSLPLTSSAGNLFSRMIDGYLSNPTETFGGINCDLSYSIHERSPDFGRDFAAMPGRTLNGDPICFA</sequence>